<sequence>MPALNACLKVANIAEASGVPYVQNVAKVAVTVFELLEQKGNNKNNAKELCESIANTIAVIDTVVLMHGEPGASHFKDTCIDMEEYLESMAQELKDIKRKHRGLKGVFSVDDFRDTIQAYRRRVDDLKTDFLIHSVGDCRLEVTQMHSLLKETIAQAVVGHPEELVFRIPKKPVAITAFFFFYVDLR</sequence>
<dbReference type="Gene3D" id="1.20.930.20">
    <property type="entry name" value="Adaptor protein Cbl, N-terminal domain"/>
    <property type="match status" value="1"/>
</dbReference>
<protein>
    <submittedName>
        <fullName evidence="2">Uncharacterized protein</fullName>
    </submittedName>
</protein>
<keyword evidence="1" id="KW-0175">Coiled coil</keyword>
<organism evidence="2 3">
    <name type="scientific">Armillaria tabescens</name>
    <name type="common">Ringless honey mushroom</name>
    <name type="synonym">Agaricus tabescens</name>
    <dbReference type="NCBI Taxonomy" id="1929756"/>
    <lineage>
        <taxon>Eukaryota</taxon>
        <taxon>Fungi</taxon>
        <taxon>Dikarya</taxon>
        <taxon>Basidiomycota</taxon>
        <taxon>Agaricomycotina</taxon>
        <taxon>Agaricomycetes</taxon>
        <taxon>Agaricomycetidae</taxon>
        <taxon>Agaricales</taxon>
        <taxon>Marasmiineae</taxon>
        <taxon>Physalacriaceae</taxon>
        <taxon>Desarmillaria</taxon>
    </lineage>
</organism>
<dbReference type="EMBL" id="JAUEPS010000035">
    <property type="protein sequence ID" value="KAK0450469.1"/>
    <property type="molecule type" value="Genomic_DNA"/>
</dbReference>
<comment type="caution">
    <text evidence="2">The sequence shown here is derived from an EMBL/GenBank/DDBJ whole genome shotgun (WGS) entry which is preliminary data.</text>
</comment>
<dbReference type="AlphaFoldDB" id="A0AA39MY90"/>
<proteinExistence type="predicted"/>
<evidence type="ECO:0000256" key="1">
    <source>
        <dbReference type="SAM" id="Coils"/>
    </source>
</evidence>
<evidence type="ECO:0000313" key="2">
    <source>
        <dbReference type="EMBL" id="KAK0450469.1"/>
    </source>
</evidence>
<dbReference type="GO" id="GO:0007166">
    <property type="term" value="P:cell surface receptor signaling pathway"/>
    <property type="evidence" value="ECO:0007669"/>
    <property type="project" value="InterPro"/>
</dbReference>
<dbReference type="RefSeq" id="XP_060327340.1">
    <property type="nucleotide sequence ID" value="XM_060483256.1"/>
</dbReference>
<dbReference type="InterPro" id="IPR036537">
    <property type="entry name" value="Adaptor_Cbl_N_dom_sf"/>
</dbReference>
<dbReference type="GeneID" id="85366804"/>
<dbReference type="Proteomes" id="UP001175211">
    <property type="component" value="Unassembled WGS sequence"/>
</dbReference>
<dbReference type="CDD" id="cd21037">
    <property type="entry name" value="MLKL_NTD"/>
    <property type="match status" value="1"/>
</dbReference>
<evidence type="ECO:0000313" key="3">
    <source>
        <dbReference type="Proteomes" id="UP001175211"/>
    </source>
</evidence>
<gene>
    <name evidence="2" type="ORF">EV420DRAFT_736737</name>
</gene>
<dbReference type="InterPro" id="IPR059179">
    <property type="entry name" value="MLKL-like_MCAfunc"/>
</dbReference>
<accession>A0AA39MY90</accession>
<name>A0AA39MY90_ARMTA</name>
<feature type="coiled-coil region" evidence="1">
    <location>
        <begin position="79"/>
        <end position="129"/>
    </location>
</feature>
<keyword evidence="3" id="KW-1185">Reference proteome</keyword>
<reference evidence="2" key="1">
    <citation type="submission" date="2023-06" db="EMBL/GenBank/DDBJ databases">
        <authorList>
            <consortium name="Lawrence Berkeley National Laboratory"/>
            <person name="Ahrendt S."/>
            <person name="Sahu N."/>
            <person name="Indic B."/>
            <person name="Wong-Bajracharya J."/>
            <person name="Merenyi Z."/>
            <person name="Ke H.-M."/>
            <person name="Monk M."/>
            <person name="Kocsube S."/>
            <person name="Drula E."/>
            <person name="Lipzen A."/>
            <person name="Balint B."/>
            <person name="Henrissat B."/>
            <person name="Andreopoulos B."/>
            <person name="Martin F.M."/>
            <person name="Harder C.B."/>
            <person name="Rigling D."/>
            <person name="Ford K.L."/>
            <person name="Foster G.D."/>
            <person name="Pangilinan J."/>
            <person name="Papanicolaou A."/>
            <person name="Barry K."/>
            <person name="LaButti K."/>
            <person name="Viragh M."/>
            <person name="Koriabine M."/>
            <person name="Yan M."/>
            <person name="Riley R."/>
            <person name="Champramary S."/>
            <person name="Plett K.L."/>
            <person name="Tsai I.J."/>
            <person name="Slot J."/>
            <person name="Sipos G."/>
            <person name="Plett J."/>
            <person name="Nagy L.G."/>
            <person name="Grigoriev I.V."/>
        </authorList>
    </citation>
    <scope>NUCLEOTIDE SEQUENCE</scope>
    <source>
        <strain evidence="2">CCBAS 213</strain>
    </source>
</reference>